<dbReference type="NCBIfam" id="TIGR04344">
    <property type="entry name" value="ovoA_Nterm"/>
    <property type="match status" value="1"/>
</dbReference>
<dbReference type="PANTHER" id="PTHR23150:SF26">
    <property type="entry name" value="GENERIC METHYLTRANSFERASE"/>
    <property type="match status" value="1"/>
</dbReference>
<accession>A0AAV2VWW7</accession>
<dbReference type="AlphaFoldDB" id="A0AAV2VWW7"/>
<dbReference type="Gene3D" id="3.40.50.150">
    <property type="entry name" value="Vaccinia Virus protein VP39"/>
    <property type="match status" value="1"/>
</dbReference>
<dbReference type="InterPro" id="IPR005532">
    <property type="entry name" value="SUMF_dom"/>
</dbReference>
<comment type="caution">
    <text evidence="7">The sequence shown here is derived from an EMBL/GenBank/DDBJ whole genome shotgun (WGS) entry which is preliminary data.</text>
</comment>
<comment type="pathway">
    <text evidence="3">Amino-acid biosynthesis; ergothioneine biosynthesis.</text>
</comment>
<dbReference type="InterPro" id="IPR013217">
    <property type="entry name" value="Methyltransf_12"/>
</dbReference>
<dbReference type="InterPro" id="IPR016187">
    <property type="entry name" value="CTDL_fold"/>
</dbReference>
<dbReference type="EMBL" id="CAOF01000176">
    <property type="protein sequence ID" value="CCO49244.1"/>
    <property type="molecule type" value="Genomic_DNA"/>
</dbReference>
<evidence type="ECO:0000256" key="3">
    <source>
        <dbReference type="ARBA" id="ARBA00037882"/>
    </source>
</evidence>
<evidence type="ECO:0000259" key="4">
    <source>
        <dbReference type="Pfam" id="PF03781"/>
    </source>
</evidence>
<evidence type="ECO:0000256" key="1">
    <source>
        <dbReference type="ARBA" id="ARBA00023002"/>
    </source>
</evidence>
<organism evidence="7 8">
    <name type="scientific">Vibrio nigripulchritudo SOn1</name>
    <dbReference type="NCBI Taxonomy" id="1238450"/>
    <lineage>
        <taxon>Bacteria</taxon>
        <taxon>Pseudomonadati</taxon>
        <taxon>Pseudomonadota</taxon>
        <taxon>Gammaproteobacteria</taxon>
        <taxon>Vibrionales</taxon>
        <taxon>Vibrionaceae</taxon>
        <taxon>Vibrio</taxon>
    </lineage>
</organism>
<feature type="domain" description="DinB-like" evidence="6">
    <location>
        <begin position="30"/>
        <end position="165"/>
    </location>
</feature>
<sequence>MENDLIRDHQTILLTGKSEQEKREELLKYFDQTWRLYESLFEVINNDEAYYKKAEPLRHPLIFYFGHTATFFINKLKLGKIIENRVNEHFESMFAIGVDEMSWDDLDDAHYDWPAVDDVRSYRDEVKTLIESTIQSMELTLPITQDQPAWAILMGIEHERIHLETSSVIIRQLPLEDVSSHPVWASCTDTGSAPENSLVSVAGKHVTLGKGEDDLTYGWDNEFGQQSCQVHDFKASKFLVSNQEYKEFVKDDGYRQLRFWNEEGQAWLEYTQAEMPRFWRLKEGVYWQRNLTEEIPLPLNWPVEVNQLEAKAFCNWKAEQSQKSVRLLTEAEWQLLRDNIEEDAPVWHEVPGNLQLAFYASSCPVNRFGHNGIYDIIGNVWQHTETPIDGFSGFEVHPLYDDFSTPTFDGKHNLIKGGSWISTGNEAIRGSRYAFRRHFYQHAGFRYVESDQNPQDMVSMNIYETDELISQYLEFHYGDEYFDVPNFCVNGIAQVMQTIQVRNNARALDIGCSVGRATFELAKHFGHVDGIDFSARFIQQAYALTEQGEKRYTIRTEGDLVEFKSITLDKLGYSHLTSKVNFMQGDACNLKPQYTQYDLVYASNLIDRLNDPKAFLTSISERVNQGGHLVIASPYTWLEEYTEKSKWLGGIKVNGENHTTLDGLTEALIGDFELVAVKEVPFVIRETQRKFQHTLSEMSIWRKR</sequence>
<dbReference type="GO" id="GO:0120147">
    <property type="term" value="F:formylglycine-generating oxidase activity"/>
    <property type="evidence" value="ECO:0007669"/>
    <property type="project" value="TreeGrafter"/>
</dbReference>
<protein>
    <submittedName>
        <fullName evidence="7">Sulphatase-modifying factor</fullName>
    </submittedName>
</protein>
<evidence type="ECO:0000313" key="8">
    <source>
        <dbReference type="Proteomes" id="UP000018211"/>
    </source>
</evidence>
<dbReference type="RefSeq" id="WP_022613438.1">
    <property type="nucleotide sequence ID" value="NZ_LK391965.1"/>
</dbReference>
<gene>
    <name evidence="7" type="ORF">VIBNISOn1_800025</name>
</gene>
<dbReference type="InterPro" id="IPR027625">
    <property type="entry name" value="OvoA_Cterm"/>
</dbReference>
<dbReference type="Pfam" id="PF12867">
    <property type="entry name" value="DinB_2"/>
    <property type="match status" value="1"/>
</dbReference>
<dbReference type="CDD" id="cd02440">
    <property type="entry name" value="AdoMet_MTases"/>
    <property type="match status" value="1"/>
</dbReference>
<name>A0AAV2VWW7_9VIBR</name>
<dbReference type="FunFam" id="3.90.1580.10:FF:000006">
    <property type="entry name" value="Generic methyltransferase, putative"/>
    <property type="match status" value="1"/>
</dbReference>
<dbReference type="Pfam" id="PF03781">
    <property type="entry name" value="FGE-sulfatase"/>
    <property type="match status" value="1"/>
</dbReference>
<feature type="domain" description="Sulfatase-modifying factor enzyme-like" evidence="4">
    <location>
        <begin position="197"/>
        <end position="448"/>
    </location>
</feature>
<dbReference type="NCBIfam" id="TIGR04345">
    <property type="entry name" value="ovoA_Cterm"/>
    <property type="match status" value="1"/>
</dbReference>
<dbReference type="InterPro" id="IPR029063">
    <property type="entry name" value="SAM-dependent_MTases_sf"/>
</dbReference>
<evidence type="ECO:0000313" key="7">
    <source>
        <dbReference type="EMBL" id="CCO49244.1"/>
    </source>
</evidence>
<dbReference type="Pfam" id="PF08242">
    <property type="entry name" value="Methyltransf_12"/>
    <property type="match status" value="1"/>
</dbReference>
<evidence type="ECO:0000256" key="2">
    <source>
        <dbReference type="ARBA" id="ARBA00023004"/>
    </source>
</evidence>
<dbReference type="InterPro" id="IPR024775">
    <property type="entry name" value="DinB-like"/>
</dbReference>
<evidence type="ECO:0000259" key="6">
    <source>
        <dbReference type="Pfam" id="PF12867"/>
    </source>
</evidence>
<keyword evidence="1" id="KW-0560">Oxidoreductase</keyword>
<reference evidence="7 8" key="1">
    <citation type="journal article" date="2013" name="ISME J.">
        <title>Comparative genomics of pathogenic lineages of Vibrio nigripulchritudo identifies virulence-associated traits.</title>
        <authorList>
            <person name="Goudenege D."/>
            <person name="Labreuche Y."/>
            <person name="Krin E."/>
            <person name="Ansquer D."/>
            <person name="Mangenot S."/>
            <person name="Calteau A."/>
            <person name="Medigue C."/>
            <person name="Mazel D."/>
            <person name="Polz M.F."/>
            <person name="Le Roux F."/>
        </authorList>
    </citation>
    <scope>NUCLEOTIDE SEQUENCE [LARGE SCALE GENOMIC DNA]</scope>
    <source>
        <strain evidence="7 8">SOn1</strain>
    </source>
</reference>
<dbReference type="Proteomes" id="UP000018211">
    <property type="component" value="Unassembled WGS sequence"/>
</dbReference>
<keyword evidence="2" id="KW-0408">Iron</keyword>
<dbReference type="InterPro" id="IPR027577">
    <property type="entry name" value="OvoA_Nterm"/>
</dbReference>
<dbReference type="Gene3D" id="3.90.1580.10">
    <property type="entry name" value="paralog of FGE (formylglycine-generating enzyme)"/>
    <property type="match status" value="1"/>
</dbReference>
<evidence type="ECO:0000259" key="5">
    <source>
        <dbReference type="Pfam" id="PF08242"/>
    </source>
</evidence>
<dbReference type="InterPro" id="IPR051043">
    <property type="entry name" value="Sulfatase_Mod_Factor_Kinase"/>
</dbReference>
<dbReference type="InterPro" id="IPR042095">
    <property type="entry name" value="SUMF_sf"/>
</dbReference>
<dbReference type="SUPFAM" id="SSF53335">
    <property type="entry name" value="S-adenosyl-L-methionine-dependent methyltransferases"/>
    <property type="match status" value="1"/>
</dbReference>
<dbReference type="SUPFAM" id="SSF56436">
    <property type="entry name" value="C-type lectin-like"/>
    <property type="match status" value="1"/>
</dbReference>
<proteinExistence type="predicted"/>
<feature type="domain" description="Methyltransferase type 12" evidence="5">
    <location>
        <begin position="508"/>
        <end position="629"/>
    </location>
</feature>
<dbReference type="PANTHER" id="PTHR23150">
    <property type="entry name" value="SULFATASE MODIFYING FACTOR 1, 2"/>
    <property type="match status" value="1"/>
</dbReference>